<evidence type="ECO:0000313" key="1">
    <source>
        <dbReference type="EMBL" id="VFU64948.1"/>
    </source>
</evidence>
<sequence>MSAPLTLCNRHCTGGLKSTRGEEEDDMGRIFVVELEGRSYRCKFCGTHLALPDQLVSKGEHHSGSPRGEPIYFVAVVEELLAGNMRRHMSRTEGTKKGSSSSKEGGLLVKWTYQESSSLIPILNK</sequence>
<organism evidence="1">
    <name type="scientific">Salix viminalis</name>
    <name type="common">Common osier</name>
    <name type="synonym">Basket willow</name>
    <dbReference type="NCBI Taxonomy" id="40686"/>
    <lineage>
        <taxon>Eukaryota</taxon>
        <taxon>Viridiplantae</taxon>
        <taxon>Streptophyta</taxon>
        <taxon>Embryophyta</taxon>
        <taxon>Tracheophyta</taxon>
        <taxon>Spermatophyta</taxon>
        <taxon>Magnoliopsida</taxon>
        <taxon>eudicotyledons</taxon>
        <taxon>Gunneridae</taxon>
        <taxon>Pentapetalae</taxon>
        <taxon>rosids</taxon>
        <taxon>fabids</taxon>
        <taxon>Malpighiales</taxon>
        <taxon>Salicaceae</taxon>
        <taxon>Saliceae</taxon>
        <taxon>Salix</taxon>
    </lineage>
</organism>
<reference evidence="1" key="1">
    <citation type="submission" date="2019-03" db="EMBL/GenBank/DDBJ databases">
        <authorList>
            <person name="Mank J."/>
            <person name="Almeida P."/>
        </authorList>
    </citation>
    <scope>NUCLEOTIDE SEQUENCE</scope>
    <source>
        <strain evidence="1">78183</strain>
    </source>
</reference>
<evidence type="ECO:0008006" key="2">
    <source>
        <dbReference type="Google" id="ProtNLM"/>
    </source>
</evidence>
<protein>
    <recommendedName>
        <fullName evidence="2">Yippee domain-containing protein</fullName>
    </recommendedName>
</protein>
<accession>A0A6N2ND19</accession>
<proteinExistence type="predicted"/>
<name>A0A6N2ND19_SALVM</name>
<dbReference type="EMBL" id="CAADRP010002263">
    <property type="protein sequence ID" value="VFU64948.1"/>
    <property type="molecule type" value="Genomic_DNA"/>
</dbReference>
<dbReference type="AlphaFoldDB" id="A0A6N2ND19"/>
<gene>
    <name evidence="1" type="ORF">SVIM_LOCUS497880</name>
</gene>